<dbReference type="InterPro" id="IPR046879">
    <property type="entry name" value="KANL3/Tex30_Abhydrolase"/>
</dbReference>
<dbReference type="Gene3D" id="3.40.50.1820">
    <property type="entry name" value="alpha/beta hydrolase"/>
    <property type="match status" value="1"/>
</dbReference>
<dbReference type="EMBL" id="KN831944">
    <property type="protein sequence ID" value="KIO14966.1"/>
    <property type="molecule type" value="Genomic_DNA"/>
</dbReference>
<evidence type="ECO:0000313" key="2">
    <source>
        <dbReference type="EMBL" id="KIO14966.1"/>
    </source>
</evidence>
<evidence type="ECO:0000313" key="3">
    <source>
        <dbReference type="Proteomes" id="UP000054217"/>
    </source>
</evidence>
<organism evidence="2 3">
    <name type="scientific">Pisolithus tinctorius Marx 270</name>
    <dbReference type="NCBI Taxonomy" id="870435"/>
    <lineage>
        <taxon>Eukaryota</taxon>
        <taxon>Fungi</taxon>
        <taxon>Dikarya</taxon>
        <taxon>Basidiomycota</taxon>
        <taxon>Agaricomycotina</taxon>
        <taxon>Agaricomycetes</taxon>
        <taxon>Agaricomycetidae</taxon>
        <taxon>Boletales</taxon>
        <taxon>Sclerodermatineae</taxon>
        <taxon>Pisolithaceae</taxon>
        <taxon>Pisolithus</taxon>
    </lineage>
</organism>
<evidence type="ECO:0000259" key="1">
    <source>
        <dbReference type="Pfam" id="PF20408"/>
    </source>
</evidence>
<proteinExistence type="predicted"/>
<gene>
    <name evidence="2" type="ORF">M404DRAFT_118361</name>
</gene>
<dbReference type="PANTHER" id="PTHR42103">
    <property type="entry name" value="ALPHA/BETA-HYDROLASES SUPERFAMILY PROTEIN"/>
    <property type="match status" value="1"/>
</dbReference>
<reference evidence="2 3" key="1">
    <citation type="submission" date="2014-04" db="EMBL/GenBank/DDBJ databases">
        <authorList>
            <consortium name="DOE Joint Genome Institute"/>
            <person name="Kuo A."/>
            <person name="Kohler A."/>
            <person name="Costa M.D."/>
            <person name="Nagy L.G."/>
            <person name="Floudas D."/>
            <person name="Copeland A."/>
            <person name="Barry K.W."/>
            <person name="Cichocki N."/>
            <person name="Veneault-Fourrey C."/>
            <person name="LaButti K."/>
            <person name="Lindquist E.A."/>
            <person name="Lipzen A."/>
            <person name="Lundell T."/>
            <person name="Morin E."/>
            <person name="Murat C."/>
            <person name="Sun H."/>
            <person name="Tunlid A."/>
            <person name="Henrissat B."/>
            <person name="Grigoriev I.V."/>
            <person name="Hibbett D.S."/>
            <person name="Martin F."/>
            <person name="Nordberg H.P."/>
            <person name="Cantor M.N."/>
            <person name="Hua S.X."/>
        </authorList>
    </citation>
    <scope>NUCLEOTIDE SEQUENCE [LARGE SCALE GENOMIC DNA]</scope>
    <source>
        <strain evidence="2 3">Marx 270</strain>
    </source>
</reference>
<protein>
    <recommendedName>
        <fullName evidence="1">KANL3/Tex30 alpha/beta hydrolase-like domain-containing protein</fullName>
    </recommendedName>
</protein>
<dbReference type="Proteomes" id="UP000054217">
    <property type="component" value="Unassembled WGS sequence"/>
</dbReference>
<dbReference type="AlphaFoldDB" id="A0A0C3PYY7"/>
<feature type="domain" description="KANL3/Tex30 alpha/beta hydrolase-like" evidence="1">
    <location>
        <begin position="43"/>
        <end position="218"/>
    </location>
</feature>
<dbReference type="InterPro" id="IPR029058">
    <property type="entry name" value="AB_hydrolase_fold"/>
</dbReference>
<dbReference type="OrthoDB" id="10260961at2759"/>
<dbReference type="STRING" id="870435.A0A0C3PYY7"/>
<dbReference type="Pfam" id="PF20408">
    <property type="entry name" value="Abhydrolase_11"/>
    <property type="match status" value="1"/>
</dbReference>
<name>A0A0C3PYY7_PISTI</name>
<dbReference type="InParanoid" id="A0A0C3PYY7"/>
<accession>A0A0C3PYY7</accession>
<dbReference type="PANTHER" id="PTHR42103:SF2">
    <property type="entry name" value="AB HYDROLASE-1 DOMAIN-CONTAINING PROTEIN"/>
    <property type="match status" value="1"/>
</dbReference>
<keyword evidence="3" id="KW-1185">Reference proteome</keyword>
<reference evidence="3" key="2">
    <citation type="submission" date="2015-01" db="EMBL/GenBank/DDBJ databases">
        <title>Evolutionary Origins and Diversification of the Mycorrhizal Mutualists.</title>
        <authorList>
            <consortium name="DOE Joint Genome Institute"/>
            <consortium name="Mycorrhizal Genomics Consortium"/>
            <person name="Kohler A."/>
            <person name="Kuo A."/>
            <person name="Nagy L.G."/>
            <person name="Floudas D."/>
            <person name="Copeland A."/>
            <person name="Barry K.W."/>
            <person name="Cichocki N."/>
            <person name="Veneault-Fourrey C."/>
            <person name="LaButti K."/>
            <person name="Lindquist E.A."/>
            <person name="Lipzen A."/>
            <person name="Lundell T."/>
            <person name="Morin E."/>
            <person name="Murat C."/>
            <person name="Riley R."/>
            <person name="Ohm R."/>
            <person name="Sun H."/>
            <person name="Tunlid A."/>
            <person name="Henrissat B."/>
            <person name="Grigoriev I.V."/>
            <person name="Hibbett D.S."/>
            <person name="Martin F."/>
        </authorList>
    </citation>
    <scope>NUCLEOTIDE SEQUENCE [LARGE SCALE GENOMIC DNA]</scope>
    <source>
        <strain evidence="3">Marx 270</strain>
    </source>
</reference>
<dbReference type="SUPFAM" id="SSF53474">
    <property type="entry name" value="alpha/beta-Hydrolases"/>
    <property type="match status" value="1"/>
</dbReference>
<sequence>MTTKRELLPLTTGATLETAVVNPPPGSHLTTAVFCLHPWSWLGGCMDDPVIQSIVKLFARHDCYVVYFNSRGVGKSSGYPSFTGRQEGEDLQALVQQFLQKEPQINSVIIVGYSHGSLIATLHPALASVKMSYVLLSYPLSPRGLLTLFHSRVYSTALDNLLGQSRANVLIIHGERDNFTSRSKYDAWGTSLRKRSEGKASKLEVVSVAEADHFWRSSSARTTLKRTLENWLSTA</sequence>
<dbReference type="HOGENOM" id="CLU_035149_1_0_1"/>